<dbReference type="InterPro" id="IPR009061">
    <property type="entry name" value="DNA-bd_dom_put_sf"/>
</dbReference>
<evidence type="ECO:0000256" key="4">
    <source>
        <dbReference type="ARBA" id="ARBA00023163"/>
    </source>
</evidence>
<evidence type="ECO:0000256" key="3">
    <source>
        <dbReference type="ARBA" id="ARBA00023125"/>
    </source>
</evidence>
<name>A0ABY2SGV5_9HYPH</name>
<evidence type="ECO:0000259" key="5">
    <source>
        <dbReference type="PROSITE" id="PS50937"/>
    </source>
</evidence>
<dbReference type="PROSITE" id="PS50937">
    <property type="entry name" value="HTH_MERR_2"/>
    <property type="match status" value="1"/>
</dbReference>
<evidence type="ECO:0000256" key="2">
    <source>
        <dbReference type="ARBA" id="ARBA00023015"/>
    </source>
</evidence>
<dbReference type="SUPFAM" id="SSF46955">
    <property type="entry name" value="Putative DNA-binding domain"/>
    <property type="match status" value="1"/>
</dbReference>
<reference evidence="6 7" key="1">
    <citation type="submission" date="2019-04" db="EMBL/GenBank/DDBJ databases">
        <authorList>
            <person name="Li M."/>
            <person name="Gao C."/>
        </authorList>
    </citation>
    <scope>NUCLEOTIDE SEQUENCE [LARGE SCALE GENOMIC DNA]</scope>
    <source>
        <strain evidence="6 7">BGMRC 2031</strain>
    </source>
</reference>
<proteinExistence type="predicted"/>
<feature type="domain" description="HTH merR-type" evidence="5">
    <location>
        <begin position="1"/>
        <end position="69"/>
    </location>
</feature>
<dbReference type="SMART" id="SM00422">
    <property type="entry name" value="HTH_MERR"/>
    <property type="match status" value="1"/>
</dbReference>
<evidence type="ECO:0000256" key="1">
    <source>
        <dbReference type="ARBA" id="ARBA00022491"/>
    </source>
</evidence>
<keyword evidence="4" id="KW-0804">Transcription</keyword>
<keyword evidence="1" id="KW-0678">Repressor</keyword>
<dbReference type="Pfam" id="PF13411">
    <property type="entry name" value="MerR_1"/>
    <property type="match status" value="1"/>
</dbReference>
<dbReference type="PRINTS" id="PR00040">
    <property type="entry name" value="HTHMERR"/>
</dbReference>
<dbReference type="PANTHER" id="PTHR30204">
    <property type="entry name" value="REDOX-CYCLING DRUG-SENSING TRANSCRIPTIONAL ACTIVATOR SOXR"/>
    <property type="match status" value="1"/>
</dbReference>
<comment type="caution">
    <text evidence="6">The sequence shown here is derived from an EMBL/GenBank/DDBJ whole genome shotgun (WGS) entry which is preliminary data.</text>
</comment>
<protein>
    <submittedName>
        <fullName evidence="6">MerR family transcriptional regulator</fullName>
    </submittedName>
</protein>
<dbReference type="InterPro" id="IPR000551">
    <property type="entry name" value="MerR-type_HTH_dom"/>
</dbReference>
<keyword evidence="3" id="KW-0238">DNA-binding</keyword>
<evidence type="ECO:0000313" key="7">
    <source>
        <dbReference type="Proteomes" id="UP000305202"/>
    </source>
</evidence>
<keyword evidence="7" id="KW-1185">Reference proteome</keyword>
<organism evidence="6 7">
    <name type="scientific">Martelella alba</name>
    <dbReference type="NCBI Taxonomy" id="2590451"/>
    <lineage>
        <taxon>Bacteria</taxon>
        <taxon>Pseudomonadati</taxon>
        <taxon>Pseudomonadota</taxon>
        <taxon>Alphaproteobacteria</taxon>
        <taxon>Hyphomicrobiales</taxon>
        <taxon>Aurantimonadaceae</taxon>
        <taxon>Martelella</taxon>
    </lineage>
</organism>
<evidence type="ECO:0000313" key="6">
    <source>
        <dbReference type="EMBL" id="TKI03482.1"/>
    </source>
</evidence>
<gene>
    <name evidence="6" type="ORF">FCN80_21475</name>
</gene>
<accession>A0ABY2SGV5</accession>
<sequence length="130" mass="14810">MKIGDVVRRTGIPASAIRYYEAQGMIERPVRDDNGYRHYGEAVVERLQLVRDAQQLGFSLETIRGLFLRDGSCSMSLTVAQIDIRLEELGRIENSLQSQRGKLLSLRQTLEASLRTGTQPVFDRLYKVRP</sequence>
<keyword evidence="2" id="KW-0805">Transcription regulation</keyword>
<dbReference type="Proteomes" id="UP000305202">
    <property type="component" value="Unassembled WGS sequence"/>
</dbReference>
<dbReference type="RefSeq" id="WP_136992392.1">
    <property type="nucleotide sequence ID" value="NZ_SZPQ01000043.1"/>
</dbReference>
<dbReference type="Gene3D" id="1.10.1660.10">
    <property type="match status" value="1"/>
</dbReference>
<dbReference type="InterPro" id="IPR047057">
    <property type="entry name" value="MerR_fam"/>
</dbReference>
<dbReference type="PANTHER" id="PTHR30204:SF69">
    <property type="entry name" value="MERR-FAMILY TRANSCRIPTIONAL REGULATOR"/>
    <property type="match status" value="1"/>
</dbReference>
<dbReference type="EMBL" id="SZPQ01000043">
    <property type="protein sequence ID" value="TKI03482.1"/>
    <property type="molecule type" value="Genomic_DNA"/>
</dbReference>